<dbReference type="KEGG" id="pfer:IRI77_08340"/>
<sequence length="425" mass="47983">MSTSSGARDALNPTDRARVESDPRWAVVQRILASPGFQKSARLSAFLLYVCERAILGRVDEVSEQHVGSHVFERPPDYNASEDNIVRSHARLLRKKLDEYYADEGSHEAIRIQIPKGAYLPVFGTVSDPVPEAALEIAPAVRPRPDLRRWAGVVLLVVIAGYALYRWTRPSRPQILVRQFWGQVFSAERPTMVVSSDTALVLFEGYTHSSVTLSEYLARDFWQKFQPQPDIQGNWISGLRDRPFTNNVDLSFCWRLARQPDIDFRRAVVRPARELGMADLKGSNAVLIGARRANPWVELFDQKNNFQGLFTEEIRDYIQNRAPHGSELPLYRWSRGASATHSYALIEFNRGLTSNEHVLILSGLNTPGTEGAADFLLNPSTLGRFLETITLSDDRVPHFELLLGVDNINVTAPRAEVMAYRVQKD</sequence>
<protein>
    <submittedName>
        <fullName evidence="2">Uncharacterized protein</fullName>
    </submittedName>
</protein>
<dbReference type="AlphaFoldDB" id="A0A7S7SNB9"/>
<dbReference type="Proteomes" id="UP000593892">
    <property type="component" value="Chromosome"/>
</dbReference>
<keyword evidence="1" id="KW-1133">Transmembrane helix</keyword>
<reference evidence="2 3" key="1">
    <citation type="submission" date="2020-10" db="EMBL/GenBank/DDBJ databases">
        <title>Complete genome sequence of Paludibaculum fermentans P105T, a facultatively anaerobic acidobacterium capable of dissimilatory Fe(III) reduction.</title>
        <authorList>
            <person name="Dedysh S.N."/>
            <person name="Beletsky A.V."/>
            <person name="Kulichevskaya I.S."/>
            <person name="Mardanov A.V."/>
            <person name="Ravin N.V."/>
        </authorList>
    </citation>
    <scope>NUCLEOTIDE SEQUENCE [LARGE SCALE GENOMIC DNA]</scope>
    <source>
        <strain evidence="2 3">P105</strain>
    </source>
</reference>
<evidence type="ECO:0000313" key="2">
    <source>
        <dbReference type="EMBL" id="QOY89950.1"/>
    </source>
</evidence>
<gene>
    <name evidence="2" type="ORF">IRI77_08340</name>
</gene>
<name>A0A7S7SNB9_PALFE</name>
<proteinExistence type="predicted"/>
<dbReference type="RefSeq" id="WP_194451613.1">
    <property type="nucleotide sequence ID" value="NZ_CP063849.1"/>
</dbReference>
<keyword evidence="1" id="KW-0472">Membrane</keyword>
<keyword evidence="3" id="KW-1185">Reference proteome</keyword>
<accession>A0A7S7SNB9</accession>
<feature type="transmembrane region" description="Helical" evidence="1">
    <location>
        <begin position="150"/>
        <end position="168"/>
    </location>
</feature>
<organism evidence="2 3">
    <name type="scientific">Paludibaculum fermentans</name>
    <dbReference type="NCBI Taxonomy" id="1473598"/>
    <lineage>
        <taxon>Bacteria</taxon>
        <taxon>Pseudomonadati</taxon>
        <taxon>Acidobacteriota</taxon>
        <taxon>Terriglobia</taxon>
        <taxon>Bryobacterales</taxon>
        <taxon>Bryobacteraceae</taxon>
        <taxon>Paludibaculum</taxon>
    </lineage>
</organism>
<evidence type="ECO:0000256" key="1">
    <source>
        <dbReference type="SAM" id="Phobius"/>
    </source>
</evidence>
<dbReference type="EMBL" id="CP063849">
    <property type="protein sequence ID" value="QOY89950.1"/>
    <property type="molecule type" value="Genomic_DNA"/>
</dbReference>
<keyword evidence="1" id="KW-0812">Transmembrane</keyword>
<evidence type="ECO:0000313" key="3">
    <source>
        <dbReference type="Proteomes" id="UP000593892"/>
    </source>
</evidence>